<accession>A0AC61NFE7</accession>
<sequence>MKGLALFYAIFMLVSIVSCKPEKEVINSLSIADITIHENGIIPTPDGVPKSIEKTFSKYTKITAPNGRPIHFFAQSEVADRKIVRARQILEMYLTDVKGSRYGGFKFIVANSMADRNAALFFFNDEASKEENMFSLILTPFNAQDLYATESFVEGSPEYLENYPRDASYEEILHLTQDYGITPMLPLYQKEIYDAAQESVNNGIYLPPSELPKADYDQEYLATVWDIYLDAWAYTPPPAQFGEYPYNTREMLKEKDTKGYKLVESFLPTSLTYNAHIHPDFTGVFHLNYTPNLSYTHKSKHLNDATLTGGHPSGLCGNDRDNKLTGNDANNTFCGLEGGDTINGKQGVDTVIFRGDRSEYTIETNVESTIITDKVAYRDGVDTLINIEKIQFKDQTINL</sequence>
<keyword evidence="2" id="KW-1185">Reference proteome</keyword>
<dbReference type="EMBL" id="CP081303">
    <property type="protein sequence ID" value="QZE14313.1"/>
    <property type="molecule type" value="Genomic_DNA"/>
</dbReference>
<dbReference type="Proteomes" id="UP000826212">
    <property type="component" value="Chromosome"/>
</dbReference>
<evidence type="ECO:0000313" key="2">
    <source>
        <dbReference type="Proteomes" id="UP000826212"/>
    </source>
</evidence>
<name>A0AC61NFE7_9BACT</name>
<proteinExistence type="predicted"/>
<protein>
    <submittedName>
        <fullName evidence="1">Uncharacterized protein</fullName>
    </submittedName>
</protein>
<gene>
    <name evidence="1" type="ORF">K4L44_17665</name>
</gene>
<organism evidence="1 2">
    <name type="scientific">Halosquirtibacter laminarini</name>
    <dbReference type="NCBI Taxonomy" id="3374600"/>
    <lineage>
        <taxon>Bacteria</taxon>
        <taxon>Pseudomonadati</taxon>
        <taxon>Bacteroidota</taxon>
        <taxon>Bacteroidia</taxon>
        <taxon>Marinilabiliales</taxon>
        <taxon>Prolixibacteraceae</taxon>
        <taxon>Halosquirtibacter</taxon>
    </lineage>
</organism>
<evidence type="ECO:0000313" key="1">
    <source>
        <dbReference type="EMBL" id="QZE14313.1"/>
    </source>
</evidence>
<reference evidence="1" key="1">
    <citation type="submission" date="2021-08" db="EMBL/GenBank/DDBJ databases">
        <title>Novel anaerobic bacterium isolated from sea squirt in East Sea, Republic of Korea.</title>
        <authorList>
            <person name="Nguyen T.H."/>
            <person name="Li Z."/>
            <person name="Lee Y.-J."/>
            <person name="Ko J."/>
            <person name="Kim S.-G."/>
        </authorList>
    </citation>
    <scope>NUCLEOTIDE SEQUENCE</scope>
    <source>
        <strain evidence="1">KCTC 25031</strain>
    </source>
</reference>